<comment type="caution">
    <text evidence="10">The sequence shown here is derived from an EMBL/GenBank/DDBJ whole genome shotgun (WGS) entry which is preliminary data.</text>
</comment>
<dbReference type="SUPFAM" id="SSF51445">
    <property type="entry name" value="(Trans)glycosidases"/>
    <property type="match status" value="1"/>
</dbReference>
<dbReference type="GO" id="GO:0016985">
    <property type="term" value="F:mannan endo-1,4-beta-mannosidase activity"/>
    <property type="evidence" value="ECO:0007669"/>
    <property type="project" value="UniProtKB-UniRule"/>
</dbReference>
<dbReference type="GO" id="GO:0006080">
    <property type="term" value="P:substituted mannan metabolic process"/>
    <property type="evidence" value="ECO:0007669"/>
    <property type="project" value="UniProtKB-UniRule"/>
</dbReference>
<evidence type="ECO:0000256" key="2">
    <source>
        <dbReference type="ARBA" id="ARBA00022801"/>
    </source>
</evidence>
<sequence length="372" mass="43551">MKNSFLIGIIIISFFSCKTPMKNKMPTDPQATHETVALYNRLFNLAEKGIMLGHQDDPLYGHGWYGEQDRSDVKGMIGDYPAIFGFELGHIELDSEYSLDSVYFSQIKKHVKEHHARGGISSFSWHADNIATGNSTWDCAQDTVVRSILPGGSLHKEYLVWLERLANFFLDLKDENGAYIPVIFRMYHEHTGDWFWWSSQQSTPEEYKQLWIMTCDYLQKTKQVHHLLYAYSSSNVQSEEHYLERYPGDQYVDILGFDHYLKGREQKNVEQYKIDFERNIKIVTKCAEQSGKLPVIGETGEESIWDPTYFTNVVYPIINKYKLGWILFWRNAWEPDKPNHYYLPYPGHSSESDFKQFVDQPLILTNKDVYQQ</sequence>
<keyword evidence="4" id="KW-0964">Secreted</keyword>
<dbReference type="InterPro" id="IPR017853">
    <property type="entry name" value="GH"/>
</dbReference>
<evidence type="ECO:0000259" key="9">
    <source>
        <dbReference type="PROSITE" id="PS51764"/>
    </source>
</evidence>
<dbReference type="Gene3D" id="3.20.20.80">
    <property type="entry name" value="Glycosidases"/>
    <property type="match status" value="1"/>
</dbReference>
<dbReference type="PANTHER" id="PTHR40079:SF4">
    <property type="entry name" value="GH26 DOMAIN-CONTAINING PROTEIN-RELATED"/>
    <property type="match status" value="1"/>
</dbReference>
<dbReference type="Pfam" id="PF02156">
    <property type="entry name" value="Glyco_hydro_26"/>
    <property type="match status" value="1"/>
</dbReference>
<protein>
    <recommendedName>
        <fullName evidence="4">Mannan endo-1,4-beta-mannosidase</fullName>
        <ecNumber evidence="4">3.2.1.78</ecNumber>
    </recommendedName>
</protein>
<evidence type="ECO:0000256" key="6">
    <source>
        <dbReference type="PIRSR" id="PIRSR018168-2"/>
    </source>
</evidence>
<proteinExistence type="inferred from homology"/>
<evidence type="ECO:0000256" key="4">
    <source>
        <dbReference type="PIRNR" id="PIRNR018168"/>
    </source>
</evidence>
<name>A0A7J4XIM0_9BACE</name>
<dbReference type="PROSITE" id="PS51257">
    <property type="entry name" value="PROKAR_LIPOPROTEIN"/>
    <property type="match status" value="1"/>
</dbReference>
<feature type="domain" description="GH26" evidence="9">
    <location>
        <begin position="33"/>
        <end position="367"/>
    </location>
</feature>
<dbReference type="Proteomes" id="UP000422221">
    <property type="component" value="Unassembled WGS sequence"/>
</dbReference>
<dbReference type="EMBL" id="VWMK01000010">
    <property type="protein sequence ID" value="KAA3765112.1"/>
    <property type="molecule type" value="Genomic_DNA"/>
</dbReference>
<organism evidence="10 11">
    <name type="scientific">Bacteroides salyersiae</name>
    <dbReference type="NCBI Taxonomy" id="291644"/>
    <lineage>
        <taxon>Bacteria</taxon>
        <taxon>Pseudomonadati</taxon>
        <taxon>Bacteroidota</taxon>
        <taxon>Bacteroidia</taxon>
        <taxon>Bacteroidales</taxon>
        <taxon>Bacteroidaceae</taxon>
        <taxon>Bacteroides</taxon>
    </lineage>
</organism>
<comment type="similarity">
    <text evidence="1 4 8">Belongs to the glycosyl hydrolase 26 family.</text>
</comment>
<dbReference type="InterPro" id="IPR000805">
    <property type="entry name" value="Glyco_hydro_26"/>
</dbReference>
<feature type="binding site" evidence="6">
    <location>
        <position position="194"/>
    </location>
    <ligand>
        <name>substrate</name>
    </ligand>
</feature>
<evidence type="ECO:0000256" key="1">
    <source>
        <dbReference type="ARBA" id="ARBA00007754"/>
    </source>
</evidence>
<evidence type="ECO:0000256" key="8">
    <source>
        <dbReference type="PROSITE-ProRule" id="PRU01100"/>
    </source>
</evidence>
<comment type="catalytic activity">
    <reaction evidence="4">
        <text>Random hydrolysis of (1-&gt;4)-beta-D-mannosidic linkages in mannans, galactomannans and glucomannans.</text>
        <dbReference type="EC" id="3.2.1.78"/>
    </reaction>
</comment>
<dbReference type="InterPro" id="IPR016714">
    <property type="entry name" value="MANB/E"/>
</dbReference>
<feature type="binding site" evidence="6">
    <location>
        <position position="260"/>
    </location>
    <ligand>
        <name>substrate</name>
    </ligand>
</feature>
<evidence type="ECO:0000256" key="7">
    <source>
        <dbReference type="PIRSR" id="PIRSR018168-3"/>
    </source>
</evidence>
<dbReference type="PROSITE" id="PS51764">
    <property type="entry name" value="GH26"/>
    <property type="match status" value="1"/>
</dbReference>
<reference evidence="10 11" key="1">
    <citation type="journal article" date="2019" name="Nat. Med.">
        <title>A library of human gut bacterial isolates paired with longitudinal multiomics data enables mechanistic microbiome research.</title>
        <authorList>
            <person name="Poyet M."/>
            <person name="Groussin M."/>
            <person name="Gibbons S.M."/>
            <person name="Avila-Pacheco J."/>
            <person name="Jiang X."/>
            <person name="Kearney S.M."/>
            <person name="Perrotta A.R."/>
            <person name="Berdy B."/>
            <person name="Zhao S."/>
            <person name="Lieberman T.D."/>
            <person name="Swanson P.K."/>
            <person name="Smith M."/>
            <person name="Roesemann S."/>
            <person name="Alexander J.E."/>
            <person name="Rich S.A."/>
            <person name="Livny J."/>
            <person name="Vlamakis H."/>
            <person name="Clish C."/>
            <person name="Bullock K."/>
            <person name="Deik A."/>
            <person name="Scott J."/>
            <person name="Pierce K.A."/>
            <person name="Xavier R.J."/>
            <person name="Alm E.J."/>
        </authorList>
    </citation>
    <scope>NUCLEOTIDE SEQUENCE [LARGE SCALE GENOMIC DNA]</scope>
    <source>
        <strain evidence="10 11">BIOML-A10</strain>
    </source>
</reference>
<accession>A0A7J4XIM0</accession>
<dbReference type="GO" id="GO:0005576">
    <property type="term" value="C:extracellular region"/>
    <property type="evidence" value="ECO:0007669"/>
    <property type="project" value="UniProtKB-SubCell"/>
</dbReference>
<dbReference type="PRINTS" id="PR00739">
    <property type="entry name" value="GLHYDRLASE26"/>
</dbReference>
<dbReference type="PIRSF" id="PIRSF018168">
    <property type="entry name" value="Mannan-1_4-beta-mannosidase"/>
    <property type="match status" value="1"/>
</dbReference>
<dbReference type="InterPro" id="IPR022790">
    <property type="entry name" value="GH26_dom"/>
</dbReference>
<keyword evidence="3 4" id="KW-0326">Glycosidase</keyword>
<evidence type="ECO:0000256" key="5">
    <source>
        <dbReference type="PIRSR" id="PIRSR018168-1"/>
    </source>
</evidence>
<gene>
    <name evidence="10" type="ORF">F3F73_11060</name>
</gene>
<feature type="site" description="Plays an important role in maintaining the position of the catalytic nucleophile" evidence="7">
    <location>
        <position position="188"/>
    </location>
</feature>
<keyword evidence="4" id="KW-0119">Carbohydrate metabolism</keyword>
<dbReference type="EC" id="3.2.1.78" evidence="4"/>
<evidence type="ECO:0000313" key="10">
    <source>
        <dbReference type="EMBL" id="KAA3765112.1"/>
    </source>
</evidence>
<keyword evidence="2 4" id="KW-0378">Hydrolase</keyword>
<feature type="active site" description="Nucleophile" evidence="5 8">
    <location>
        <position position="298"/>
    </location>
</feature>
<evidence type="ECO:0000313" key="11">
    <source>
        <dbReference type="Proteomes" id="UP000422221"/>
    </source>
</evidence>
<comment type="subcellular location">
    <subcellularLocation>
        <location evidence="4">Secreted</location>
    </subcellularLocation>
</comment>
<evidence type="ECO:0000256" key="3">
    <source>
        <dbReference type="ARBA" id="ARBA00023295"/>
    </source>
</evidence>
<dbReference type="PANTHER" id="PTHR40079">
    <property type="entry name" value="MANNAN ENDO-1,4-BETA-MANNOSIDASE E-RELATED"/>
    <property type="match status" value="1"/>
</dbReference>
<dbReference type="AlphaFoldDB" id="A0A7J4XIM0"/>
<feature type="active site" description="Proton donor" evidence="5 8">
    <location>
        <position position="189"/>
    </location>
</feature>
<feature type="binding site" evidence="6">
    <location>
        <position position="126"/>
    </location>
    <ligand>
        <name>substrate</name>
    </ligand>
</feature>